<accession>A0A8S5NI75</accession>
<keyword evidence="1" id="KW-0472">Membrane</keyword>
<protein>
    <submittedName>
        <fullName evidence="2">Uncharacterized protein</fullName>
    </submittedName>
</protein>
<reference evidence="2" key="1">
    <citation type="journal article" date="2021" name="Proc. Natl. Acad. Sci. U.S.A.">
        <title>A Catalog of Tens of Thousands of Viruses from Human Metagenomes Reveals Hidden Associations with Chronic Diseases.</title>
        <authorList>
            <person name="Tisza M.J."/>
            <person name="Buck C.B."/>
        </authorList>
    </citation>
    <scope>NUCLEOTIDE SEQUENCE</scope>
    <source>
        <strain evidence="2">Ctgu013</strain>
    </source>
</reference>
<name>A0A8S5NI75_9CAUD</name>
<evidence type="ECO:0000256" key="1">
    <source>
        <dbReference type="SAM" id="Phobius"/>
    </source>
</evidence>
<dbReference type="EMBL" id="BK015171">
    <property type="protein sequence ID" value="DAD94010.1"/>
    <property type="molecule type" value="Genomic_DNA"/>
</dbReference>
<evidence type="ECO:0000313" key="2">
    <source>
        <dbReference type="EMBL" id="DAD94010.1"/>
    </source>
</evidence>
<feature type="transmembrane region" description="Helical" evidence="1">
    <location>
        <begin position="6"/>
        <end position="26"/>
    </location>
</feature>
<organism evidence="2">
    <name type="scientific">Siphoviridae sp. ctgu013</name>
    <dbReference type="NCBI Taxonomy" id="2826421"/>
    <lineage>
        <taxon>Viruses</taxon>
        <taxon>Duplodnaviria</taxon>
        <taxon>Heunggongvirae</taxon>
        <taxon>Uroviricota</taxon>
        <taxon>Caudoviricetes</taxon>
    </lineage>
</organism>
<keyword evidence="1" id="KW-0812">Transmembrane</keyword>
<sequence length="113" mass="13030">MDDMITSIVTQLVYATITFAMGYSWNKSRSLAAIQKNTEKGIGLLLRSELHNYHEKGKARGFLTYREERDAEEIYSVYRALNMNGYGTTLITEIRKYPKKEVSENAKIVTRDL</sequence>
<proteinExistence type="predicted"/>
<keyword evidence="1" id="KW-1133">Transmembrane helix</keyword>